<dbReference type="NCBIfam" id="NF008334">
    <property type="entry name" value="PRK11119.1"/>
    <property type="match status" value="1"/>
</dbReference>
<feature type="domain" description="ABC-type glycine betaine transport system substrate-binding" evidence="2">
    <location>
        <begin position="35"/>
        <end position="317"/>
    </location>
</feature>
<dbReference type="EMBL" id="JAUFQY010000001">
    <property type="protein sequence ID" value="MDN3699789.1"/>
    <property type="molecule type" value="Genomic_DNA"/>
</dbReference>
<name>A0ABT8CEE9_9VIBR</name>
<dbReference type="InterPro" id="IPR007210">
    <property type="entry name" value="ABC_Gly_betaine_transp_sub-bd"/>
</dbReference>
<protein>
    <submittedName>
        <fullName evidence="3">Glycine betaine/L-proline ABC transporter substrate-binding protein ProX</fullName>
    </submittedName>
</protein>
<proteinExistence type="predicted"/>
<keyword evidence="1" id="KW-0732">Signal</keyword>
<comment type="caution">
    <text evidence="3">The sequence shown here is derived from an EMBL/GenBank/DDBJ whole genome shotgun (WGS) entry which is preliminary data.</text>
</comment>
<feature type="signal peptide" evidence="1">
    <location>
        <begin position="1"/>
        <end position="25"/>
    </location>
</feature>
<gene>
    <name evidence="3" type="primary">proX</name>
    <name evidence="3" type="ORF">QWY96_00615</name>
</gene>
<evidence type="ECO:0000259" key="2">
    <source>
        <dbReference type="Pfam" id="PF04069"/>
    </source>
</evidence>
<dbReference type="CDD" id="cd13638">
    <property type="entry name" value="PBP2_EcProx_like"/>
    <property type="match status" value="1"/>
</dbReference>
<dbReference type="Proteomes" id="UP001223712">
    <property type="component" value="Unassembled WGS sequence"/>
</dbReference>
<sequence>MDNSWKSILTASIVSTLAVSTNVWAASLPGEGVSVQPVQSSVAEETFQTLIVNRALEELGYDVKATQEVDYNVAYTSIAKGDATFLAVGWFPLHADKYKMAGGDDKFYRKGQYVSGAAQGYLIDKKTAEKYNITNIGQLADPKIAKLFDANGDGKADLTGCNPGWGCEMVIEHQLSAFKLNDTVTHNQGNYAAIIADTISRYQKGEPILYYTWTPYWVSGVLVPNKDVVWLEVPFSSLPGDRANVDTTLPNGKNYGFEMNSMRIIANKEFAKNNPAAAKLFEIMKLNINDVSAQNMMMSKGKNSSADIEAHVNGWIKANQKTFDAWIAESKKRRFNSIVRSCLVSV</sequence>
<organism evidence="3 4">
    <name type="scientific">Vibrio artabrorum</name>
    <dbReference type="NCBI Taxonomy" id="446374"/>
    <lineage>
        <taxon>Bacteria</taxon>
        <taxon>Pseudomonadati</taxon>
        <taxon>Pseudomonadota</taxon>
        <taxon>Gammaproteobacteria</taxon>
        <taxon>Vibrionales</taxon>
        <taxon>Vibrionaceae</taxon>
        <taxon>Vibrio</taxon>
    </lineage>
</organism>
<accession>A0ABT8CEE9</accession>
<evidence type="ECO:0000313" key="3">
    <source>
        <dbReference type="EMBL" id="MDN3699789.1"/>
    </source>
</evidence>
<reference evidence="4" key="1">
    <citation type="journal article" date="2019" name="Int. J. Syst. Evol. Microbiol.">
        <title>The Global Catalogue of Microorganisms (GCM) 10K type strain sequencing project: providing services to taxonomists for standard genome sequencing and annotation.</title>
        <authorList>
            <consortium name="The Broad Institute Genomics Platform"/>
            <consortium name="The Broad Institute Genome Sequencing Center for Infectious Disease"/>
            <person name="Wu L."/>
            <person name="Ma J."/>
        </authorList>
    </citation>
    <scope>NUCLEOTIDE SEQUENCE [LARGE SCALE GENOMIC DNA]</scope>
    <source>
        <strain evidence="4">CECT 7226</strain>
    </source>
</reference>
<evidence type="ECO:0000256" key="1">
    <source>
        <dbReference type="SAM" id="SignalP"/>
    </source>
</evidence>
<dbReference type="SUPFAM" id="SSF53850">
    <property type="entry name" value="Periplasmic binding protein-like II"/>
    <property type="match status" value="1"/>
</dbReference>
<dbReference type="Gene3D" id="3.40.190.100">
    <property type="entry name" value="Glycine betaine-binding periplasmic protein, domain 2"/>
    <property type="match status" value="1"/>
</dbReference>
<dbReference type="Gene3D" id="3.40.190.10">
    <property type="entry name" value="Periplasmic binding protein-like II"/>
    <property type="match status" value="1"/>
</dbReference>
<evidence type="ECO:0000313" key="4">
    <source>
        <dbReference type="Proteomes" id="UP001223712"/>
    </source>
</evidence>
<feature type="chain" id="PRO_5045133672" evidence="1">
    <location>
        <begin position="26"/>
        <end position="346"/>
    </location>
</feature>
<keyword evidence="4" id="KW-1185">Reference proteome</keyword>
<dbReference type="Pfam" id="PF04069">
    <property type="entry name" value="OpuAC"/>
    <property type="match status" value="1"/>
</dbReference>
<dbReference type="RefSeq" id="WP_290334645.1">
    <property type="nucleotide sequence ID" value="NZ_JAUFQY010000001.1"/>
</dbReference>